<evidence type="ECO:0000313" key="2">
    <source>
        <dbReference type="EMBL" id="GAA0224116.1"/>
    </source>
</evidence>
<protein>
    <submittedName>
        <fullName evidence="2">Roadblock/LC7 domain-containing protein</fullName>
    </submittedName>
</protein>
<feature type="domain" description="Roadblock/LAMTOR2" evidence="1">
    <location>
        <begin position="7"/>
        <end position="96"/>
    </location>
</feature>
<evidence type="ECO:0000259" key="1">
    <source>
        <dbReference type="SMART" id="SM00960"/>
    </source>
</evidence>
<keyword evidence="3" id="KW-1185">Reference proteome</keyword>
<dbReference type="Pfam" id="PF03259">
    <property type="entry name" value="Robl_LC7"/>
    <property type="match status" value="1"/>
</dbReference>
<organism evidence="2 3">
    <name type="scientific">Saccharothrix mutabilis subsp. mutabilis</name>
    <dbReference type="NCBI Taxonomy" id="66855"/>
    <lineage>
        <taxon>Bacteria</taxon>
        <taxon>Bacillati</taxon>
        <taxon>Actinomycetota</taxon>
        <taxon>Actinomycetes</taxon>
        <taxon>Pseudonocardiales</taxon>
        <taxon>Pseudonocardiaceae</taxon>
        <taxon>Saccharothrix</taxon>
    </lineage>
</organism>
<reference evidence="2 3" key="1">
    <citation type="journal article" date="2019" name="Int. J. Syst. Evol. Microbiol.">
        <title>The Global Catalogue of Microorganisms (GCM) 10K type strain sequencing project: providing services to taxonomists for standard genome sequencing and annotation.</title>
        <authorList>
            <consortium name="The Broad Institute Genomics Platform"/>
            <consortium name="The Broad Institute Genome Sequencing Center for Infectious Disease"/>
            <person name="Wu L."/>
            <person name="Ma J."/>
        </authorList>
    </citation>
    <scope>NUCLEOTIDE SEQUENCE [LARGE SCALE GENOMIC DNA]</scope>
    <source>
        <strain evidence="2 3">JCM 3380</strain>
    </source>
</reference>
<dbReference type="EMBL" id="BAAABU010000004">
    <property type="protein sequence ID" value="GAA0224116.1"/>
    <property type="molecule type" value="Genomic_DNA"/>
</dbReference>
<proteinExistence type="predicted"/>
<evidence type="ECO:0000313" key="3">
    <source>
        <dbReference type="Proteomes" id="UP001500416"/>
    </source>
</evidence>
<dbReference type="Proteomes" id="UP001500416">
    <property type="component" value="Unassembled WGS sequence"/>
</dbReference>
<dbReference type="RefSeq" id="WP_343933711.1">
    <property type="nucleotide sequence ID" value="NZ_BAAABU010000004.1"/>
</dbReference>
<dbReference type="InterPro" id="IPR004942">
    <property type="entry name" value="Roadblock/LAMTOR2_dom"/>
</dbReference>
<name>A0ABN0TKL7_9PSEU</name>
<comment type="caution">
    <text evidence="2">The sequence shown here is derived from an EMBL/GenBank/DDBJ whole genome shotgun (WGS) entry which is preliminary data.</text>
</comment>
<dbReference type="SMART" id="SM00960">
    <property type="entry name" value="Robl_LC7"/>
    <property type="match status" value="1"/>
</dbReference>
<sequence>MDYDALTAELCSLRERVSGVTDTLVAAIDGLLIAADTAPTLDPEGVSALAAADLGLARRTTAAIGQGTFRQTVVHSSGGYMAVYAVGPMALMVVLGDEGLDVHRLHLESQPVIERIDSILSTL</sequence>
<dbReference type="Gene3D" id="3.30.450.30">
    <property type="entry name" value="Dynein light chain 2a, cytoplasmic"/>
    <property type="match status" value="1"/>
</dbReference>
<accession>A0ABN0TKL7</accession>
<gene>
    <name evidence="2" type="ORF">GCM10010492_22820</name>
</gene>
<dbReference type="SUPFAM" id="SSF103196">
    <property type="entry name" value="Roadblock/LC7 domain"/>
    <property type="match status" value="1"/>
</dbReference>